<evidence type="ECO:0000313" key="6">
    <source>
        <dbReference type="RefSeq" id="XP_034246395.1"/>
    </source>
</evidence>
<evidence type="ECO:0000256" key="2">
    <source>
        <dbReference type="ARBA" id="ARBA00023054"/>
    </source>
</evidence>
<feature type="coiled-coil region" evidence="4">
    <location>
        <begin position="78"/>
        <end position="109"/>
    </location>
</feature>
<dbReference type="PANTHER" id="PTHR31978:SF1">
    <property type="entry name" value="INTRAFLAGELLAR TRANSPORT PROTEIN 20 HOMOLOG"/>
    <property type="match status" value="1"/>
</dbReference>
<dbReference type="FunCoup" id="A0A6P8Z7Q7">
    <property type="interactions" value="47"/>
</dbReference>
<dbReference type="GO" id="GO:0061512">
    <property type="term" value="P:protein localization to cilium"/>
    <property type="evidence" value="ECO:0007669"/>
    <property type="project" value="TreeGrafter"/>
</dbReference>
<accession>A0A6P8Z7Q7</accession>
<dbReference type="GO" id="GO:0036064">
    <property type="term" value="C:ciliary basal body"/>
    <property type="evidence" value="ECO:0007669"/>
    <property type="project" value="TreeGrafter"/>
</dbReference>
<dbReference type="InterPro" id="IPR028172">
    <property type="entry name" value="FT20"/>
</dbReference>
<dbReference type="GO" id="GO:0005737">
    <property type="term" value="C:cytoplasm"/>
    <property type="evidence" value="ECO:0007669"/>
    <property type="project" value="TreeGrafter"/>
</dbReference>
<keyword evidence="3" id="KW-0966">Cell projection</keyword>
<dbReference type="CTD" id="90410"/>
<dbReference type="RefSeq" id="XP_034246395.1">
    <property type="nucleotide sequence ID" value="XM_034390504.1"/>
</dbReference>
<dbReference type="GO" id="GO:0097730">
    <property type="term" value="C:non-motile cilium"/>
    <property type="evidence" value="ECO:0007669"/>
    <property type="project" value="TreeGrafter"/>
</dbReference>
<dbReference type="GO" id="GO:0030990">
    <property type="term" value="C:intraciliary transport particle"/>
    <property type="evidence" value="ECO:0007669"/>
    <property type="project" value="TreeGrafter"/>
</dbReference>
<organism evidence="6">
    <name type="scientific">Thrips palmi</name>
    <name type="common">Melon thrips</name>
    <dbReference type="NCBI Taxonomy" id="161013"/>
    <lineage>
        <taxon>Eukaryota</taxon>
        <taxon>Metazoa</taxon>
        <taxon>Ecdysozoa</taxon>
        <taxon>Arthropoda</taxon>
        <taxon>Hexapoda</taxon>
        <taxon>Insecta</taxon>
        <taxon>Pterygota</taxon>
        <taxon>Neoptera</taxon>
        <taxon>Paraneoptera</taxon>
        <taxon>Thysanoptera</taxon>
        <taxon>Terebrantia</taxon>
        <taxon>Thripoidea</taxon>
        <taxon>Thripidae</taxon>
        <taxon>Thrips</taxon>
    </lineage>
</organism>
<gene>
    <name evidence="6" type="primary">LOC117648180</name>
</gene>
<dbReference type="KEGG" id="tpal:117648180"/>
<keyword evidence="2 4" id="KW-0175">Coiled coil</keyword>
<protein>
    <submittedName>
        <fullName evidence="6">Intraflagellar transport protein 20 homolog</fullName>
    </submittedName>
</protein>
<evidence type="ECO:0000256" key="4">
    <source>
        <dbReference type="SAM" id="Coils"/>
    </source>
</evidence>
<evidence type="ECO:0000256" key="3">
    <source>
        <dbReference type="ARBA" id="ARBA00023273"/>
    </source>
</evidence>
<sequence>MSETFSKTGLFFDELNKIRVLEPDVSSQTEELQTECKDFVEKISDFQKIADSFLAMVDSLSVEVEAAKLKAIGSRNLLKSMAKKREAQQQQLQALILEKSTELERLRIQHQSLIRTEQEQQEFIQQLVLNH</sequence>
<comment type="subcellular location">
    <subcellularLocation>
        <location evidence="1">Cell projection</location>
        <location evidence="1">Cilium</location>
    </subcellularLocation>
</comment>
<dbReference type="OrthoDB" id="10254896at2759"/>
<evidence type="ECO:0000256" key="1">
    <source>
        <dbReference type="ARBA" id="ARBA00004138"/>
    </source>
</evidence>
<dbReference type="Pfam" id="PF14931">
    <property type="entry name" value="IFT20"/>
    <property type="match status" value="1"/>
</dbReference>
<dbReference type="AlphaFoldDB" id="A0A6P8Z7Q7"/>
<dbReference type="Proteomes" id="UP000515158">
    <property type="component" value="Unplaced"/>
</dbReference>
<reference evidence="6" key="1">
    <citation type="submission" date="2025-08" db="UniProtKB">
        <authorList>
            <consortium name="RefSeq"/>
        </authorList>
    </citation>
    <scope>IDENTIFICATION</scope>
    <source>
        <tissue evidence="6">Total insect</tissue>
    </source>
</reference>
<proteinExistence type="predicted"/>
<dbReference type="GO" id="GO:0005813">
    <property type="term" value="C:centrosome"/>
    <property type="evidence" value="ECO:0007669"/>
    <property type="project" value="TreeGrafter"/>
</dbReference>
<evidence type="ECO:0000313" key="5">
    <source>
        <dbReference type="Proteomes" id="UP000515158"/>
    </source>
</evidence>
<dbReference type="PANTHER" id="PTHR31978">
    <property type="entry name" value="INTRAFLAGELLAR TRANSPORT PROTEIN 20 HOMOLOG"/>
    <property type="match status" value="1"/>
</dbReference>
<dbReference type="GO" id="GO:0097546">
    <property type="term" value="C:ciliary base"/>
    <property type="evidence" value="ECO:0007669"/>
    <property type="project" value="TreeGrafter"/>
</dbReference>
<keyword evidence="5" id="KW-1185">Reference proteome</keyword>
<dbReference type="GeneID" id="117648180"/>
<name>A0A6P8Z7Q7_THRPL</name>
<dbReference type="GO" id="GO:0060271">
    <property type="term" value="P:cilium assembly"/>
    <property type="evidence" value="ECO:0007669"/>
    <property type="project" value="TreeGrafter"/>
</dbReference>
<dbReference type="InParanoid" id="A0A6P8Z7Q7"/>